<dbReference type="InterPro" id="IPR000715">
    <property type="entry name" value="Glycosyl_transferase_4"/>
</dbReference>
<dbReference type="GO" id="GO:0016780">
    <property type="term" value="F:phosphotransferase activity, for other substituted phosphate groups"/>
    <property type="evidence" value="ECO:0007669"/>
    <property type="project" value="InterPro"/>
</dbReference>
<evidence type="ECO:0000256" key="1">
    <source>
        <dbReference type="ARBA" id="ARBA00004141"/>
    </source>
</evidence>
<comment type="cofactor">
    <cofactor evidence="6">
        <name>Mg(2+)</name>
        <dbReference type="ChEBI" id="CHEBI:18420"/>
    </cofactor>
</comment>
<evidence type="ECO:0000256" key="7">
    <source>
        <dbReference type="SAM" id="Phobius"/>
    </source>
</evidence>
<feature type="transmembrane region" description="Helical" evidence="7">
    <location>
        <begin position="304"/>
        <end position="323"/>
    </location>
</feature>
<keyword evidence="5 7" id="KW-0472">Membrane</keyword>
<proteinExistence type="predicted"/>
<feature type="transmembrane region" description="Helical" evidence="7">
    <location>
        <begin position="131"/>
        <end position="150"/>
    </location>
</feature>
<accession>A0AA41QQI5</accession>
<evidence type="ECO:0000256" key="3">
    <source>
        <dbReference type="ARBA" id="ARBA00022692"/>
    </source>
</evidence>
<dbReference type="Pfam" id="PF00953">
    <property type="entry name" value="Glycos_transf_4"/>
    <property type="match status" value="1"/>
</dbReference>
<feature type="transmembrane region" description="Helical" evidence="7">
    <location>
        <begin position="42"/>
        <end position="63"/>
    </location>
</feature>
<sequence>MLLIASGACVAFLVTVLGIPRIAHYLPRDRGRAFAVDADKSVGKPMGVGLFFVAVFAVTVSLFVPWRLDVLLIVCVLLLASAIGLIDDATGGLSEYKLAFFDLLAAGLSAWLLVSGASTIDLWFPLVRGAFPLPSFLVFLVFTGVIWISINATNCSDGVDGLSGSLSAVSLVFLAFLLYGVIGDKATAGYLLIPFDPRAGLWAGVAFIMVGCLAGYLWHNAPPSSVLMGDAGSRPLGLLLGVLVCASHNVFLIVVVGFVILANGATGIAKVTLKRFFNILVFGRVRFPLHDHFRKEVGWAGSQVLLRFIIAHLIVSALLYALLLKVR</sequence>
<dbReference type="PROSITE" id="PS01348">
    <property type="entry name" value="MRAY_2"/>
    <property type="match status" value="1"/>
</dbReference>
<dbReference type="GO" id="GO:0071555">
    <property type="term" value="P:cell wall organization"/>
    <property type="evidence" value="ECO:0007669"/>
    <property type="project" value="TreeGrafter"/>
</dbReference>
<dbReference type="GO" id="GO:0046872">
    <property type="term" value="F:metal ion binding"/>
    <property type="evidence" value="ECO:0007669"/>
    <property type="project" value="UniProtKB-KW"/>
</dbReference>
<feature type="transmembrane region" description="Helical" evidence="7">
    <location>
        <begin position="238"/>
        <end position="265"/>
    </location>
</feature>
<dbReference type="InterPro" id="IPR018480">
    <property type="entry name" value="PNAcMuramoyl-5peptid_Trfase_CS"/>
</dbReference>
<feature type="binding site" evidence="6">
    <location>
        <position position="154"/>
    </location>
    <ligand>
        <name>Mg(2+)</name>
        <dbReference type="ChEBI" id="CHEBI:18420"/>
    </ligand>
</feature>
<evidence type="ECO:0008006" key="10">
    <source>
        <dbReference type="Google" id="ProtNLM"/>
    </source>
</evidence>
<comment type="caution">
    <text evidence="8">The sequence shown here is derived from an EMBL/GenBank/DDBJ whole genome shotgun (WGS) entry which is preliminary data.</text>
</comment>
<keyword evidence="6" id="KW-0479">Metal-binding</keyword>
<evidence type="ECO:0000256" key="4">
    <source>
        <dbReference type="ARBA" id="ARBA00022989"/>
    </source>
</evidence>
<feature type="transmembrane region" description="Helical" evidence="7">
    <location>
        <begin position="162"/>
        <end position="179"/>
    </location>
</feature>
<dbReference type="Proteomes" id="UP001156140">
    <property type="component" value="Unassembled WGS sequence"/>
</dbReference>
<feature type="transmembrane region" description="Helical" evidence="7">
    <location>
        <begin position="98"/>
        <end position="124"/>
    </location>
</feature>
<dbReference type="RefSeq" id="WP_281736903.1">
    <property type="nucleotide sequence ID" value="NZ_JAKETQ010000003.1"/>
</dbReference>
<organism evidence="8 9">
    <name type="scientific">Paradevosia shaoguanensis</name>
    <dbReference type="NCBI Taxonomy" id="1335043"/>
    <lineage>
        <taxon>Bacteria</taxon>
        <taxon>Pseudomonadati</taxon>
        <taxon>Pseudomonadota</taxon>
        <taxon>Alphaproteobacteria</taxon>
        <taxon>Hyphomicrobiales</taxon>
        <taxon>Devosiaceae</taxon>
        <taxon>Paradevosia</taxon>
    </lineage>
</organism>
<evidence type="ECO:0000256" key="5">
    <source>
        <dbReference type="ARBA" id="ARBA00023136"/>
    </source>
</evidence>
<dbReference type="GO" id="GO:0044038">
    <property type="term" value="P:cell wall macromolecule biosynthetic process"/>
    <property type="evidence" value="ECO:0007669"/>
    <property type="project" value="TreeGrafter"/>
</dbReference>
<evidence type="ECO:0000313" key="8">
    <source>
        <dbReference type="EMBL" id="MCI0128840.1"/>
    </source>
</evidence>
<evidence type="ECO:0000256" key="6">
    <source>
        <dbReference type="PIRSR" id="PIRSR600715-1"/>
    </source>
</evidence>
<keyword evidence="2" id="KW-0808">Transferase</keyword>
<feature type="binding site" evidence="6">
    <location>
        <position position="230"/>
    </location>
    <ligand>
        <name>Mg(2+)</name>
        <dbReference type="ChEBI" id="CHEBI:18420"/>
    </ligand>
</feature>
<evidence type="ECO:0000313" key="9">
    <source>
        <dbReference type="Proteomes" id="UP001156140"/>
    </source>
</evidence>
<keyword evidence="9" id="KW-1185">Reference proteome</keyword>
<dbReference type="PANTHER" id="PTHR22926:SF5">
    <property type="entry name" value="PHOSPHO-N-ACETYLMURAMOYL-PENTAPEPTIDE-TRANSFERASE HOMOLOG"/>
    <property type="match status" value="1"/>
</dbReference>
<feature type="transmembrane region" description="Helical" evidence="7">
    <location>
        <begin position="199"/>
        <end position="218"/>
    </location>
</feature>
<dbReference type="EMBL" id="JALAZD010000003">
    <property type="protein sequence ID" value="MCI0128840.1"/>
    <property type="molecule type" value="Genomic_DNA"/>
</dbReference>
<gene>
    <name evidence="8" type="ORF">ML536_18555</name>
</gene>
<reference evidence="8" key="1">
    <citation type="submission" date="2022-03" db="EMBL/GenBank/DDBJ databases">
        <title>The complete genome sequence of a Methyloterrigena soli.</title>
        <authorList>
            <person name="Zi Z."/>
        </authorList>
    </citation>
    <scope>NUCLEOTIDE SEQUENCE</scope>
    <source>
        <strain evidence="8">M48</strain>
    </source>
</reference>
<dbReference type="PANTHER" id="PTHR22926">
    <property type="entry name" value="PHOSPHO-N-ACETYLMURAMOYL-PENTAPEPTIDE-TRANSFERASE"/>
    <property type="match status" value="1"/>
</dbReference>
<feature type="transmembrane region" description="Helical" evidence="7">
    <location>
        <begin position="70"/>
        <end position="86"/>
    </location>
</feature>
<evidence type="ECO:0000256" key="2">
    <source>
        <dbReference type="ARBA" id="ARBA00022679"/>
    </source>
</evidence>
<dbReference type="GO" id="GO:0005886">
    <property type="term" value="C:plasma membrane"/>
    <property type="evidence" value="ECO:0007669"/>
    <property type="project" value="TreeGrafter"/>
</dbReference>
<name>A0AA41QQI5_9HYPH</name>
<keyword evidence="6" id="KW-0460">Magnesium</keyword>
<dbReference type="AlphaFoldDB" id="A0AA41QQI5"/>
<keyword evidence="3 7" id="KW-0812">Transmembrane</keyword>
<comment type="subcellular location">
    <subcellularLocation>
        <location evidence="1">Membrane</location>
        <topology evidence="1">Multi-pass membrane protein</topology>
    </subcellularLocation>
</comment>
<protein>
    <recommendedName>
        <fullName evidence="10">Phospho-N-acetylmuramoyl-pentapeptide-transferase</fullName>
    </recommendedName>
</protein>
<keyword evidence="4 7" id="KW-1133">Transmembrane helix</keyword>